<dbReference type="Pfam" id="PF13202">
    <property type="entry name" value="EF-hand_5"/>
    <property type="match status" value="2"/>
</dbReference>
<evidence type="ECO:0000313" key="5">
    <source>
        <dbReference type="Proteomes" id="UP001429984"/>
    </source>
</evidence>
<keyword evidence="2" id="KW-0732">Signal</keyword>
<dbReference type="Proteomes" id="UP001429984">
    <property type="component" value="Unassembled WGS sequence"/>
</dbReference>
<evidence type="ECO:0000256" key="2">
    <source>
        <dbReference type="SAM" id="SignalP"/>
    </source>
</evidence>
<feature type="chain" id="PRO_5046187480" evidence="2">
    <location>
        <begin position="29"/>
        <end position="113"/>
    </location>
</feature>
<evidence type="ECO:0000259" key="3">
    <source>
        <dbReference type="PROSITE" id="PS50222"/>
    </source>
</evidence>
<dbReference type="InterPro" id="IPR011992">
    <property type="entry name" value="EF-hand-dom_pair"/>
</dbReference>
<evidence type="ECO:0000313" key="4">
    <source>
        <dbReference type="EMBL" id="MBF6025009.1"/>
    </source>
</evidence>
<keyword evidence="5" id="KW-1185">Reference proteome</keyword>
<protein>
    <submittedName>
        <fullName evidence="4">EF-hand domain-containing protein</fullName>
    </submittedName>
</protein>
<feature type="region of interest" description="Disordered" evidence="1">
    <location>
        <begin position="31"/>
        <end position="59"/>
    </location>
</feature>
<organism evidence="4 5">
    <name type="scientific">Lysobacter niastensis</name>
    <dbReference type="NCBI Taxonomy" id="380629"/>
    <lineage>
        <taxon>Bacteria</taxon>
        <taxon>Pseudomonadati</taxon>
        <taxon>Pseudomonadota</taxon>
        <taxon>Gammaproteobacteria</taxon>
        <taxon>Lysobacterales</taxon>
        <taxon>Lysobacteraceae</taxon>
        <taxon>Lysobacter</taxon>
    </lineage>
</organism>
<accession>A0ABS0BBE5</accession>
<dbReference type="PROSITE" id="PS50222">
    <property type="entry name" value="EF_HAND_2"/>
    <property type="match status" value="1"/>
</dbReference>
<dbReference type="Gene3D" id="1.10.238.10">
    <property type="entry name" value="EF-hand"/>
    <property type="match status" value="1"/>
</dbReference>
<dbReference type="EMBL" id="JADLZT010000007">
    <property type="protein sequence ID" value="MBF6025009.1"/>
    <property type="molecule type" value="Genomic_DNA"/>
</dbReference>
<comment type="caution">
    <text evidence="4">The sequence shown here is derived from an EMBL/GenBank/DDBJ whole genome shotgun (WGS) entry which is preliminary data.</text>
</comment>
<feature type="compositionally biased region" description="Low complexity" evidence="1">
    <location>
        <begin position="31"/>
        <end position="50"/>
    </location>
</feature>
<dbReference type="InterPro" id="IPR018247">
    <property type="entry name" value="EF_Hand_1_Ca_BS"/>
</dbReference>
<dbReference type="SUPFAM" id="SSF47473">
    <property type="entry name" value="EF-hand"/>
    <property type="match status" value="1"/>
</dbReference>
<sequence>MSQFTSSRKSMIGVFAVLASLTAPLAFAQSADPAAPQTAAPAETPAATPQKKSWSDVDLDKDGKLTKTEAAAVPALGKVFDQADGNADGALTTDEYKNYVAKVQATKGNPAGG</sequence>
<reference evidence="4 5" key="1">
    <citation type="submission" date="2020-11" db="EMBL/GenBank/DDBJ databases">
        <title>Draft Genome Sequence and Secondary Metabolite Biosynthetic Potential of the Lysobacter niastensis Type strain DSM 18481.</title>
        <authorList>
            <person name="Turrini P."/>
            <person name="Artuso I."/>
            <person name="Tescari M."/>
            <person name="Lugli G.A."/>
            <person name="Frangipani E."/>
            <person name="Ventura M."/>
            <person name="Visca P."/>
        </authorList>
    </citation>
    <scope>NUCLEOTIDE SEQUENCE [LARGE SCALE GENOMIC DNA]</scope>
    <source>
        <strain evidence="4 5">DSM 18481</strain>
    </source>
</reference>
<dbReference type="RefSeq" id="WP_194931621.1">
    <property type="nucleotide sequence ID" value="NZ_JADLZT010000007.1"/>
</dbReference>
<feature type="domain" description="EF-hand" evidence="3">
    <location>
        <begin position="71"/>
        <end position="106"/>
    </location>
</feature>
<dbReference type="InterPro" id="IPR002048">
    <property type="entry name" value="EF_hand_dom"/>
</dbReference>
<feature type="signal peptide" evidence="2">
    <location>
        <begin position="1"/>
        <end position="28"/>
    </location>
</feature>
<dbReference type="PROSITE" id="PS00018">
    <property type="entry name" value="EF_HAND_1"/>
    <property type="match status" value="1"/>
</dbReference>
<gene>
    <name evidence="4" type="ORF">IU514_13335</name>
</gene>
<proteinExistence type="predicted"/>
<evidence type="ECO:0000256" key="1">
    <source>
        <dbReference type="SAM" id="MobiDB-lite"/>
    </source>
</evidence>
<name>A0ABS0BBE5_9GAMM</name>